<evidence type="ECO:0000256" key="5">
    <source>
        <dbReference type="ARBA" id="ARBA00022692"/>
    </source>
</evidence>
<dbReference type="AlphaFoldDB" id="A0A444YE79"/>
<dbReference type="PANTHER" id="PTHR47984:SF22">
    <property type="entry name" value="OS03G0125600 PROTEIN"/>
    <property type="match status" value="1"/>
</dbReference>
<dbReference type="STRING" id="3818.A0A444YE79"/>
<dbReference type="Proteomes" id="UP000289738">
    <property type="component" value="Chromosome B07"/>
</dbReference>
<keyword evidence="15" id="KW-1185">Reference proteome</keyword>
<keyword evidence="5" id="KW-0812">Transmembrane</keyword>
<evidence type="ECO:0000256" key="10">
    <source>
        <dbReference type="ARBA" id="ARBA00023136"/>
    </source>
</evidence>
<evidence type="ECO:0000256" key="12">
    <source>
        <dbReference type="ARBA" id="ARBA00048679"/>
    </source>
</evidence>
<dbReference type="Gene3D" id="1.10.510.10">
    <property type="entry name" value="Transferase(Phosphotransferase) domain 1"/>
    <property type="match status" value="1"/>
</dbReference>
<dbReference type="EMBL" id="SDMP01000017">
    <property type="protein sequence ID" value="RYR00230.1"/>
    <property type="molecule type" value="Genomic_DNA"/>
</dbReference>
<evidence type="ECO:0000256" key="8">
    <source>
        <dbReference type="ARBA" id="ARBA00022840"/>
    </source>
</evidence>
<proteinExistence type="predicted"/>
<keyword evidence="4" id="KW-0808">Transferase</keyword>
<comment type="catalytic activity">
    <reaction evidence="11">
        <text>L-threonyl-[protein] + ATP = O-phospho-L-threonyl-[protein] + ADP + H(+)</text>
        <dbReference type="Rhea" id="RHEA:46608"/>
        <dbReference type="Rhea" id="RHEA-COMP:11060"/>
        <dbReference type="Rhea" id="RHEA-COMP:11605"/>
        <dbReference type="ChEBI" id="CHEBI:15378"/>
        <dbReference type="ChEBI" id="CHEBI:30013"/>
        <dbReference type="ChEBI" id="CHEBI:30616"/>
        <dbReference type="ChEBI" id="CHEBI:61977"/>
        <dbReference type="ChEBI" id="CHEBI:456216"/>
        <dbReference type="EC" id="2.7.11.1"/>
    </reaction>
</comment>
<keyword evidence="7" id="KW-0418">Kinase</keyword>
<evidence type="ECO:0000256" key="11">
    <source>
        <dbReference type="ARBA" id="ARBA00047899"/>
    </source>
</evidence>
<evidence type="ECO:0000256" key="6">
    <source>
        <dbReference type="ARBA" id="ARBA00022741"/>
    </source>
</evidence>
<evidence type="ECO:0000313" key="14">
    <source>
        <dbReference type="EMBL" id="RYR00230.1"/>
    </source>
</evidence>
<comment type="subcellular location">
    <subcellularLocation>
        <location evidence="1">Membrane</location>
        <topology evidence="1">Single-pass membrane protein</topology>
    </subcellularLocation>
</comment>
<keyword evidence="8" id="KW-0067">ATP-binding</keyword>
<dbReference type="SUPFAM" id="SSF56112">
    <property type="entry name" value="Protein kinase-like (PK-like)"/>
    <property type="match status" value="1"/>
</dbReference>
<dbReference type="GO" id="GO:0005524">
    <property type="term" value="F:ATP binding"/>
    <property type="evidence" value="ECO:0007669"/>
    <property type="project" value="UniProtKB-KW"/>
</dbReference>
<feature type="compositionally biased region" description="Basic and acidic residues" evidence="13">
    <location>
        <begin position="128"/>
        <end position="137"/>
    </location>
</feature>
<evidence type="ECO:0000256" key="9">
    <source>
        <dbReference type="ARBA" id="ARBA00022989"/>
    </source>
</evidence>
<organism evidence="14 15">
    <name type="scientific">Arachis hypogaea</name>
    <name type="common">Peanut</name>
    <dbReference type="NCBI Taxonomy" id="3818"/>
    <lineage>
        <taxon>Eukaryota</taxon>
        <taxon>Viridiplantae</taxon>
        <taxon>Streptophyta</taxon>
        <taxon>Embryophyta</taxon>
        <taxon>Tracheophyta</taxon>
        <taxon>Spermatophyta</taxon>
        <taxon>Magnoliopsida</taxon>
        <taxon>eudicotyledons</taxon>
        <taxon>Gunneridae</taxon>
        <taxon>Pentapetalae</taxon>
        <taxon>rosids</taxon>
        <taxon>fabids</taxon>
        <taxon>Fabales</taxon>
        <taxon>Fabaceae</taxon>
        <taxon>Papilionoideae</taxon>
        <taxon>50 kb inversion clade</taxon>
        <taxon>dalbergioids sensu lato</taxon>
        <taxon>Dalbergieae</taxon>
        <taxon>Pterocarpus clade</taxon>
        <taxon>Arachis</taxon>
    </lineage>
</organism>
<gene>
    <name evidence="14" type="ORF">Ahy_B07g088335</name>
</gene>
<dbReference type="InterPro" id="IPR052232">
    <property type="entry name" value="RLK_Ser/Thr-Kinase"/>
</dbReference>
<keyword evidence="10" id="KW-0472">Membrane</keyword>
<evidence type="ECO:0000313" key="15">
    <source>
        <dbReference type="Proteomes" id="UP000289738"/>
    </source>
</evidence>
<comment type="catalytic activity">
    <reaction evidence="12">
        <text>L-seryl-[protein] + ATP = O-phospho-L-seryl-[protein] + ADP + H(+)</text>
        <dbReference type="Rhea" id="RHEA:17989"/>
        <dbReference type="Rhea" id="RHEA-COMP:9863"/>
        <dbReference type="Rhea" id="RHEA-COMP:11604"/>
        <dbReference type="ChEBI" id="CHEBI:15378"/>
        <dbReference type="ChEBI" id="CHEBI:29999"/>
        <dbReference type="ChEBI" id="CHEBI:30616"/>
        <dbReference type="ChEBI" id="CHEBI:83421"/>
        <dbReference type="ChEBI" id="CHEBI:456216"/>
        <dbReference type="EC" id="2.7.11.1"/>
    </reaction>
</comment>
<evidence type="ECO:0000256" key="7">
    <source>
        <dbReference type="ARBA" id="ARBA00022777"/>
    </source>
</evidence>
<evidence type="ECO:0000256" key="2">
    <source>
        <dbReference type="ARBA" id="ARBA00012513"/>
    </source>
</evidence>
<keyword evidence="9" id="KW-1133">Transmembrane helix</keyword>
<protein>
    <recommendedName>
        <fullName evidence="2">non-specific serine/threonine protein kinase</fullName>
        <ecNumber evidence="2">2.7.11.1</ecNumber>
    </recommendedName>
</protein>
<keyword evidence="3" id="KW-0597">Phosphoprotein</keyword>
<accession>A0A444YE79</accession>
<feature type="compositionally biased region" description="Basic and acidic residues" evidence="13">
    <location>
        <begin position="110"/>
        <end position="119"/>
    </location>
</feature>
<feature type="region of interest" description="Disordered" evidence="13">
    <location>
        <begin position="100"/>
        <end position="148"/>
    </location>
</feature>
<dbReference type="GO" id="GO:0004674">
    <property type="term" value="F:protein serine/threonine kinase activity"/>
    <property type="evidence" value="ECO:0007669"/>
    <property type="project" value="UniProtKB-EC"/>
</dbReference>
<name>A0A444YE79_ARAHY</name>
<dbReference type="InterPro" id="IPR011009">
    <property type="entry name" value="Kinase-like_dom_sf"/>
</dbReference>
<evidence type="ECO:0000256" key="3">
    <source>
        <dbReference type="ARBA" id="ARBA00022553"/>
    </source>
</evidence>
<evidence type="ECO:0000256" key="1">
    <source>
        <dbReference type="ARBA" id="ARBA00004167"/>
    </source>
</evidence>
<evidence type="ECO:0000256" key="4">
    <source>
        <dbReference type="ARBA" id="ARBA00022679"/>
    </source>
</evidence>
<feature type="compositionally biased region" description="Polar residues" evidence="13">
    <location>
        <begin position="138"/>
        <end position="148"/>
    </location>
</feature>
<comment type="caution">
    <text evidence="14">The sequence shown here is derived from an EMBL/GenBank/DDBJ whole genome shotgun (WGS) entry which is preliminary data.</text>
</comment>
<evidence type="ECO:0000256" key="13">
    <source>
        <dbReference type="SAM" id="MobiDB-lite"/>
    </source>
</evidence>
<reference evidence="14 15" key="1">
    <citation type="submission" date="2019-01" db="EMBL/GenBank/DDBJ databases">
        <title>Sequencing of cultivated peanut Arachis hypogaea provides insights into genome evolution and oil improvement.</title>
        <authorList>
            <person name="Chen X."/>
        </authorList>
    </citation>
    <scope>NUCLEOTIDE SEQUENCE [LARGE SCALE GENOMIC DNA]</scope>
    <source>
        <strain evidence="15">cv. Fuhuasheng</strain>
        <tissue evidence="14">Leaves</tissue>
    </source>
</reference>
<dbReference type="PANTHER" id="PTHR47984">
    <property type="entry name" value="OS01G0323000 PROTEIN"/>
    <property type="match status" value="1"/>
</dbReference>
<dbReference type="EC" id="2.7.11.1" evidence="2"/>
<keyword evidence="6" id="KW-0547">Nucleotide-binding</keyword>
<dbReference type="GO" id="GO:0016020">
    <property type="term" value="C:membrane"/>
    <property type="evidence" value="ECO:0007669"/>
    <property type="project" value="UniProtKB-SubCell"/>
</dbReference>
<sequence length="148" mass="16796">MLTKKSDVYSFGILIMEIITGRSSVDYSKSQGEVNLIEWLKAMVGNRKSEELIDQKLPEKPSSKALKLCSVDATKKPKIGHIIHMLEADEILFGDERRTGGESLRSHGNYHLEQKDSSRDRKRIGGKINDRNEDDNSSKNLVQPTRLR</sequence>